<dbReference type="InterPro" id="IPR036046">
    <property type="entry name" value="Acylphosphatase-like_dom_sf"/>
</dbReference>
<dbReference type="InterPro" id="IPR001792">
    <property type="entry name" value="Acylphosphatase-like_dom"/>
</dbReference>
<comment type="similarity">
    <text evidence="1 5">Belongs to the acylphosphatase family.</text>
</comment>
<evidence type="ECO:0000256" key="1">
    <source>
        <dbReference type="ARBA" id="ARBA00005614"/>
    </source>
</evidence>
<feature type="active site" evidence="4">
    <location>
        <position position="18"/>
    </location>
</feature>
<protein>
    <recommendedName>
        <fullName evidence="2 4">acylphosphatase</fullName>
        <ecNumber evidence="2 4">3.6.1.7</ecNumber>
    </recommendedName>
</protein>
<name>A0A1F5JL37_9BACT</name>
<dbReference type="PANTHER" id="PTHR47268">
    <property type="entry name" value="ACYLPHOSPHATASE"/>
    <property type="match status" value="1"/>
</dbReference>
<dbReference type="EMBL" id="MFCP01000007">
    <property type="protein sequence ID" value="OGE29326.1"/>
    <property type="molecule type" value="Genomic_DNA"/>
</dbReference>
<proteinExistence type="inferred from homology"/>
<dbReference type="Pfam" id="PF00708">
    <property type="entry name" value="Acylphosphatase"/>
    <property type="match status" value="1"/>
</dbReference>
<dbReference type="Gene3D" id="3.30.70.100">
    <property type="match status" value="1"/>
</dbReference>
<comment type="caution">
    <text evidence="7">The sequence shown here is derived from an EMBL/GenBank/DDBJ whole genome shotgun (WGS) entry which is preliminary data.</text>
</comment>
<dbReference type="GO" id="GO:0003998">
    <property type="term" value="F:acylphosphatase activity"/>
    <property type="evidence" value="ECO:0007669"/>
    <property type="project" value="UniProtKB-EC"/>
</dbReference>
<gene>
    <name evidence="7" type="ORF">A2867_03155</name>
</gene>
<dbReference type="PANTHER" id="PTHR47268:SF4">
    <property type="entry name" value="ACYLPHOSPHATASE"/>
    <property type="match status" value="1"/>
</dbReference>
<evidence type="ECO:0000256" key="5">
    <source>
        <dbReference type="RuleBase" id="RU004168"/>
    </source>
</evidence>
<keyword evidence="4" id="KW-0378">Hydrolase</keyword>
<evidence type="ECO:0000256" key="4">
    <source>
        <dbReference type="PROSITE-ProRule" id="PRU00520"/>
    </source>
</evidence>
<dbReference type="PRINTS" id="PR00112">
    <property type="entry name" value="ACYLPHPHTASE"/>
</dbReference>
<dbReference type="SUPFAM" id="SSF54975">
    <property type="entry name" value="Acylphosphatase/BLUF domain-like"/>
    <property type="match status" value="1"/>
</dbReference>
<dbReference type="Proteomes" id="UP000177555">
    <property type="component" value="Unassembled WGS sequence"/>
</dbReference>
<dbReference type="PROSITE" id="PS51160">
    <property type="entry name" value="ACYLPHOSPHATASE_3"/>
    <property type="match status" value="1"/>
</dbReference>
<dbReference type="InterPro" id="IPR020456">
    <property type="entry name" value="Acylphosphatase"/>
</dbReference>
<evidence type="ECO:0000256" key="2">
    <source>
        <dbReference type="ARBA" id="ARBA00012150"/>
    </source>
</evidence>
<dbReference type="AlphaFoldDB" id="A0A1F5JL37"/>
<dbReference type="EC" id="3.6.1.7" evidence="2 4"/>
<dbReference type="PROSITE" id="PS00151">
    <property type="entry name" value="ACYLPHOSPHATASE_2"/>
    <property type="match status" value="1"/>
</dbReference>
<comment type="catalytic activity">
    <reaction evidence="3 4">
        <text>an acyl phosphate + H2O = a carboxylate + phosphate + H(+)</text>
        <dbReference type="Rhea" id="RHEA:14965"/>
        <dbReference type="ChEBI" id="CHEBI:15377"/>
        <dbReference type="ChEBI" id="CHEBI:15378"/>
        <dbReference type="ChEBI" id="CHEBI:29067"/>
        <dbReference type="ChEBI" id="CHEBI:43474"/>
        <dbReference type="ChEBI" id="CHEBI:59918"/>
        <dbReference type="EC" id="3.6.1.7"/>
    </reaction>
</comment>
<dbReference type="InterPro" id="IPR017968">
    <property type="entry name" value="Acylphosphatase_CS"/>
</dbReference>
<sequence>MQHLNIKVYGLVQGIFFRASAKEQADKLRLTGFAQNMSDGSVYIEAEGEKKNLDKFVKWCNLGPTMAQVEKVETSESSLKNFNGFEIS</sequence>
<reference evidence="7 8" key="1">
    <citation type="journal article" date="2016" name="Nat. Commun.">
        <title>Thousands of microbial genomes shed light on interconnected biogeochemical processes in an aquifer system.</title>
        <authorList>
            <person name="Anantharaman K."/>
            <person name="Brown C.T."/>
            <person name="Hug L.A."/>
            <person name="Sharon I."/>
            <person name="Castelle C.J."/>
            <person name="Probst A.J."/>
            <person name="Thomas B.C."/>
            <person name="Singh A."/>
            <person name="Wilkins M.J."/>
            <person name="Karaoz U."/>
            <person name="Brodie E.L."/>
            <person name="Williams K.H."/>
            <person name="Hubbard S.S."/>
            <person name="Banfield J.F."/>
        </authorList>
    </citation>
    <scope>NUCLEOTIDE SEQUENCE [LARGE SCALE GENOMIC DNA]</scope>
</reference>
<evidence type="ECO:0000313" key="8">
    <source>
        <dbReference type="Proteomes" id="UP000177555"/>
    </source>
</evidence>
<evidence type="ECO:0000256" key="3">
    <source>
        <dbReference type="ARBA" id="ARBA00047645"/>
    </source>
</evidence>
<accession>A0A1F5JL37</accession>
<feature type="active site" evidence="4">
    <location>
        <position position="36"/>
    </location>
</feature>
<feature type="domain" description="Acylphosphatase-like" evidence="6">
    <location>
        <begin position="3"/>
        <end position="88"/>
    </location>
</feature>
<evidence type="ECO:0000313" key="7">
    <source>
        <dbReference type="EMBL" id="OGE29326.1"/>
    </source>
</evidence>
<evidence type="ECO:0000259" key="6">
    <source>
        <dbReference type="PROSITE" id="PS51160"/>
    </source>
</evidence>
<organism evidence="7 8">
    <name type="scientific">Candidatus Daviesbacteria bacterium RIFCSPHIGHO2_01_FULL_40_11</name>
    <dbReference type="NCBI Taxonomy" id="1797762"/>
    <lineage>
        <taxon>Bacteria</taxon>
        <taxon>Candidatus Daviesiibacteriota</taxon>
    </lineage>
</organism>